<evidence type="ECO:0000313" key="5">
    <source>
        <dbReference type="EMBL" id="UON92481.1"/>
    </source>
</evidence>
<feature type="chain" id="PRO_5040961960" evidence="2">
    <location>
        <begin position="25"/>
        <end position="188"/>
    </location>
</feature>
<feature type="domain" description="Septum formation-related" evidence="3">
    <location>
        <begin position="74"/>
        <end position="172"/>
    </location>
</feature>
<evidence type="ECO:0000313" key="7">
    <source>
        <dbReference type="Proteomes" id="UP001155145"/>
    </source>
</evidence>
<feature type="signal peptide" evidence="2">
    <location>
        <begin position="1"/>
        <end position="24"/>
    </location>
</feature>
<evidence type="ECO:0000259" key="3">
    <source>
        <dbReference type="Pfam" id="PF13845"/>
    </source>
</evidence>
<reference evidence="4" key="1">
    <citation type="submission" date="2021-10" db="EMBL/GenBank/DDBJ databases">
        <title>Novel species in genus Arthrobacter.</title>
        <authorList>
            <person name="Liu Y."/>
        </authorList>
    </citation>
    <scope>NUCLEOTIDE SEQUENCE</scope>
    <source>
        <strain evidence="4">Zg-Y462</strain>
        <strain evidence="6">zg-Y462</strain>
    </source>
</reference>
<evidence type="ECO:0000313" key="6">
    <source>
        <dbReference type="Proteomes" id="UP000829758"/>
    </source>
</evidence>
<organism evidence="4 7">
    <name type="scientific">Arthrobacter zhangbolii</name>
    <dbReference type="NCBI Taxonomy" id="2886936"/>
    <lineage>
        <taxon>Bacteria</taxon>
        <taxon>Bacillati</taxon>
        <taxon>Actinomycetota</taxon>
        <taxon>Actinomycetes</taxon>
        <taxon>Micrococcales</taxon>
        <taxon>Micrococcaceae</taxon>
        <taxon>Arthrobacter</taxon>
    </lineage>
</organism>
<evidence type="ECO:0000256" key="1">
    <source>
        <dbReference type="SAM" id="MobiDB-lite"/>
    </source>
</evidence>
<dbReference type="Proteomes" id="UP000829758">
    <property type="component" value="Chromosome"/>
</dbReference>
<evidence type="ECO:0000256" key="2">
    <source>
        <dbReference type="SAM" id="SignalP"/>
    </source>
</evidence>
<sequence length="188" mass="19740">MNSPKTFRLRGLVLSVLLAGLLSGCTGSDGGERESASPAPSAEADGRTASASASEPAAPPVPARSVDATELALGDCFSNPPADEEQAQLTEVDVFPCDQPHEQEVYALTTLPAGEFPGEDAVDTEAQEFCSAEFEGYVGQAFGSSELEAAYIVPSLESWQYADDREIVCTVLGPMGEPSSESFRDADR</sequence>
<dbReference type="AlphaFoldDB" id="A0A9X1M9T1"/>
<evidence type="ECO:0000313" key="4">
    <source>
        <dbReference type="EMBL" id="MCC3273676.1"/>
    </source>
</evidence>
<feature type="region of interest" description="Disordered" evidence="1">
    <location>
        <begin position="25"/>
        <end position="64"/>
    </location>
</feature>
<proteinExistence type="predicted"/>
<dbReference type="PROSITE" id="PS51257">
    <property type="entry name" value="PROKAR_LIPOPROTEIN"/>
    <property type="match status" value="1"/>
</dbReference>
<keyword evidence="2" id="KW-0732">Signal</keyword>
<protein>
    <submittedName>
        <fullName evidence="4">Septum formation family protein</fullName>
    </submittedName>
</protein>
<dbReference type="RefSeq" id="WP_227929385.1">
    <property type="nucleotide sequence ID" value="NZ_CP094984.1"/>
</dbReference>
<feature type="compositionally biased region" description="Low complexity" evidence="1">
    <location>
        <begin position="36"/>
        <end position="56"/>
    </location>
</feature>
<accession>A0A9X1M9T1</accession>
<dbReference type="InterPro" id="IPR026004">
    <property type="entry name" value="Septum_form"/>
</dbReference>
<dbReference type="EMBL" id="JAJFZT010000008">
    <property type="protein sequence ID" value="MCC3273676.1"/>
    <property type="molecule type" value="Genomic_DNA"/>
</dbReference>
<dbReference type="Pfam" id="PF13845">
    <property type="entry name" value="Septum_form"/>
    <property type="match status" value="1"/>
</dbReference>
<name>A0A9X1M9T1_9MICC</name>
<keyword evidence="6" id="KW-1185">Reference proteome</keyword>
<dbReference type="Proteomes" id="UP001155145">
    <property type="component" value="Unassembled WGS sequence"/>
</dbReference>
<gene>
    <name evidence="4" type="ORF">LJ755_13175</name>
    <name evidence="5" type="ORF">MUK71_02160</name>
</gene>
<dbReference type="EMBL" id="CP094984">
    <property type="protein sequence ID" value="UON92481.1"/>
    <property type="molecule type" value="Genomic_DNA"/>
</dbReference>